<evidence type="ECO:0000256" key="6">
    <source>
        <dbReference type="SAM" id="Phobius"/>
    </source>
</evidence>
<dbReference type="Pfam" id="PF04932">
    <property type="entry name" value="Wzy_C"/>
    <property type="match status" value="1"/>
</dbReference>
<feature type="transmembrane region" description="Helical" evidence="6">
    <location>
        <begin position="454"/>
        <end position="474"/>
    </location>
</feature>
<feature type="transmembrane region" description="Helical" evidence="6">
    <location>
        <begin position="241"/>
        <end position="258"/>
    </location>
</feature>
<evidence type="ECO:0000256" key="3">
    <source>
        <dbReference type="ARBA" id="ARBA00022989"/>
    </source>
</evidence>
<feature type="transmembrane region" description="Helical" evidence="6">
    <location>
        <begin position="545"/>
        <end position="564"/>
    </location>
</feature>
<evidence type="ECO:0000256" key="5">
    <source>
        <dbReference type="SAM" id="MobiDB-lite"/>
    </source>
</evidence>
<reference evidence="8 9" key="1">
    <citation type="submission" date="2019-10" db="EMBL/GenBank/DDBJ databases">
        <title>Rubrobacter sp nov SCSIO 52915 isolated from a deep-sea sediment in the South China Sea.</title>
        <authorList>
            <person name="Chen R.W."/>
        </authorList>
    </citation>
    <scope>NUCLEOTIDE SEQUENCE [LARGE SCALE GENOMIC DNA]</scope>
    <source>
        <strain evidence="8 9">SCSIO 52915</strain>
    </source>
</reference>
<feature type="region of interest" description="Disordered" evidence="5">
    <location>
        <begin position="649"/>
        <end position="668"/>
    </location>
</feature>
<feature type="transmembrane region" description="Helical" evidence="6">
    <location>
        <begin position="219"/>
        <end position="235"/>
    </location>
</feature>
<comment type="subcellular location">
    <subcellularLocation>
        <location evidence="1">Membrane</location>
        <topology evidence="1">Multi-pass membrane protein</topology>
    </subcellularLocation>
</comment>
<feature type="transmembrane region" description="Helical" evidence="6">
    <location>
        <begin position="320"/>
        <end position="339"/>
    </location>
</feature>
<dbReference type="PANTHER" id="PTHR37422">
    <property type="entry name" value="TEICHURONIC ACID BIOSYNTHESIS PROTEIN TUAE"/>
    <property type="match status" value="1"/>
</dbReference>
<evidence type="ECO:0000256" key="4">
    <source>
        <dbReference type="ARBA" id="ARBA00023136"/>
    </source>
</evidence>
<feature type="transmembrane region" description="Helical" evidence="6">
    <location>
        <begin position="422"/>
        <end position="442"/>
    </location>
</feature>
<keyword evidence="4 6" id="KW-0472">Membrane</keyword>
<keyword evidence="2 6" id="KW-0812">Transmembrane</keyword>
<feature type="region of interest" description="Disordered" evidence="5">
    <location>
        <begin position="502"/>
        <end position="532"/>
    </location>
</feature>
<name>A0A6G8Q1D5_9ACTN</name>
<evidence type="ECO:0000313" key="9">
    <source>
        <dbReference type="Proteomes" id="UP000502706"/>
    </source>
</evidence>
<feature type="domain" description="O-antigen ligase-related" evidence="7">
    <location>
        <begin position="300"/>
        <end position="438"/>
    </location>
</feature>
<dbReference type="InterPro" id="IPR045584">
    <property type="entry name" value="Pilin-like"/>
</dbReference>
<dbReference type="InterPro" id="IPR007016">
    <property type="entry name" value="O-antigen_ligase-rel_domated"/>
</dbReference>
<organism evidence="8 9">
    <name type="scientific">Rubrobacter marinus</name>
    <dbReference type="NCBI Taxonomy" id="2653852"/>
    <lineage>
        <taxon>Bacteria</taxon>
        <taxon>Bacillati</taxon>
        <taxon>Actinomycetota</taxon>
        <taxon>Rubrobacteria</taxon>
        <taxon>Rubrobacterales</taxon>
        <taxon>Rubrobacteraceae</taxon>
        <taxon>Rubrobacter</taxon>
    </lineage>
</organism>
<dbReference type="EMBL" id="CP045121">
    <property type="protein sequence ID" value="QIN80258.1"/>
    <property type="molecule type" value="Genomic_DNA"/>
</dbReference>
<dbReference type="SUPFAM" id="SSF54523">
    <property type="entry name" value="Pili subunits"/>
    <property type="match status" value="1"/>
</dbReference>
<gene>
    <name evidence="8" type="ORF">GBA65_18990</name>
</gene>
<dbReference type="GO" id="GO:0016020">
    <property type="term" value="C:membrane"/>
    <property type="evidence" value="ECO:0007669"/>
    <property type="project" value="UniProtKB-SubCell"/>
</dbReference>
<dbReference type="KEGG" id="rmar:GBA65_18990"/>
<dbReference type="RefSeq" id="WP_166397930.1">
    <property type="nucleotide sequence ID" value="NZ_CP045121.1"/>
</dbReference>
<feature type="transmembrane region" description="Helical" evidence="6">
    <location>
        <begin position="84"/>
        <end position="103"/>
    </location>
</feature>
<dbReference type="AlphaFoldDB" id="A0A6G8Q1D5"/>
<keyword evidence="9" id="KW-1185">Reference proteome</keyword>
<proteinExistence type="predicted"/>
<protein>
    <recommendedName>
        <fullName evidence="7">O-antigen ligase-related domain-containing protein</fullName>
    </recommendedName>
</protein>
<sequence length="668" mass="69972">MSAEGAKRSKGPSGAAARWFGLVGVIAAAAALALVPVSVDPEAALSNPGAAYYTAELRAFLAASVALLVAVAGMVVFDGRPLRLPVLLPVLALLGVSALSALFSERPAHSLYGDRGEGLLSVAAGVLLFYALARGLASRSRLRVFLAAAVTTAALVSVYGIAENYGFEPVSGWGNVPFADLGRSSATIGNSLTLSGYLTLSMGAAAALWMGAGTRLRRLVWLLALALIGACWIYAESRGALLGAALALPLVLLAARRRMGTLHPLAVPVAVLVAAMAVAVAASAAFGFSTLSLRFCAVLVAYLAFVGAFAWLLERGRSRLALLLPLILLVCAGAALAVAPGGLASSFGVSRGASGDGGDISMQTRLYIWRDTVPMILDRPLLGHGPDNFRAPSRPYISDDLRALIEDGRGEVRGLDRAHNHLLQVAATTGILGLAAYLWLLVSYFRNAYRRGGWVLAALSGAVLAYVLQLQTAFPSVATDVAFWGVLGASVAVMRLRDAEDAEPEEETEILPSREGPAATPDAETVVGSRRSRRRRVTGVGRGELPVAAAVVVLLVAIAVPTFLQQRERAAEFERVEIAASVQQAAQRYERIGRASGDYPEAGVYTSENPIPNARGRPAFRPSQGITITTELTPEGGFVMEGRSTSLAGTFTSTYDSPRRPAATTQDN</sequence>
<feature type="transmembrane region" description="Helical" evidence="6">
    <location>
        <begin position="194"/>
        <end position="212"/>
    </location>
</feature>
<evidence type="ECO:0000313" key="8">
    <source>
        <dbReference type="EMBL" id="QIN80258.1"/>
    </source>
</evidence>
<feature type="transmembrane region" description="Helical" evidence="6">
    <location>
        <begin position="59"/>
        <end position="77"/>
    </location>
</feature>
<feature type="transmembrane region" description="Helical" evidence="6">
    <location>
        <begin position="20"/>
        <end position="39"/>
    </location>
</feature>
<dbReference type="PANTHER" id="PTHR37422:SF13">
    <property type="entry name" value="LIPOPOLYSACCHARIDE BIOSYNTHESIS PROTEIN PA4999-RELATED"/>
    <property type="match status" value="1"/>
</dbReference>
<feature type="transmembrane region" description="Helical" evidence="6">
    <location>
        <begin position="118"/>
        <end position="137"/>
    </location>
</feature>
<keyword evidence="3 6" id="KW-1133">Transmembrane helix</keyword>
<dbReference type="Proteomes" id="UP000502706">
    <property type="component" value="Chromosome"/>
</dbReference>
<feature type="transmembrane region" description="Helical" evidence="6">
    <location>
        <begin position="292"/>
        <end position="313"/>
    </location>
</feature>
<feature type="transmembrane region" description="Helical" evidence="6">
    <location>
        <begin position="265"/>
        <end position="286"/>
    </location>
</feature>
<accession>A0A6G8Q1D5</accession>
<feature type="transmembrane region" description="Helical" evidence="6">
    <location>
        <begin position="144"/>
        <end position="162"/>
    </location>
</feature>
<evidence type="ECO:0000256" key="1">
    <source>
        <dbReference type="ARBA" id="ARBA00004141"/>
    </source>
</evidence>
<dbReference type="InterPro" id="IPR051533">
    <property type="entry name" value="WaaL-like"/>
</dbReference>
<evidence type="ECO:0000256" key="2">
    <source>
        <dbReference type="ARBA" id="ARBA00022692"/>
    </source>
</evidence>
<evidence type="ECO:0000259" key="7">
    <source>
        <dbReference type="Pfam" id="PF04932"/>
    </source>
</evidence>